<keyword evidence="3" id="KW-1185">Reference proteome</keyword>
<name>A0A1M5I4Z9_9FLAO</name>
<dbReference type="Proteomes" id="UP000184532">
    <property type="component" value="Unassembled WGS sequence"/>
</dbReference>
<reference evidence="3" key="1">
    <citation type="submission" date="2016-11" db="EMBL/GenBank/DDBJ databases">
        <authorList>
            <person name="Varghese N."/>
            <person name="Submissions S."/>
        </authorList>
    </citation>
    <scope>NUCLEOTIDE SEQUENCE [LARGE SCALE GENOMIC DNA]</scope>
    <source>
        <strain evidence="3">DSM 22638</strain>
    </source>
</reference>
<evidence type="ECO:0000259" key="1">
    <source>
        <dbReference type="Pfam" id="PF10988"/>
    </source>
</evidence>
<organism evidence="2 3">
    <name type="scientific">Flagellimonas flava</name>
    <dbReference type="NCBI Taxonomy" id="570519"/>
    <lineage>
        <taxon>Bacteria</taxon>
        <taxon>Pseudomonadati</taxon>
        <taxon>Bacteroidota</taxon>
        <taxon>Flavobacteriia</taxon>
        <taxon>Flavobacteriales</taxon>
        <taxon>Flavobacteriaceae</taxon>
        <taxon>Flagellimonas</taxon>
    </lineage>
</organism>
<dbReference type="STRING" id="570519.SAMN04488116_0444"/>
<gene>
    <name evidence="2" type="ORF">SAMN04488116_0444</name>
</gene>
<dbReference type="AlphaFoldDB" id="A0A1M5I4Z9"/>
<dbReference type="InterPro" id="IPR021255">
    <property type="entry name" value="DUF2807"/>
</dbReference>
<evidence type="ECO:0000313" key="2">
    <source>
        <dbReference type="EMBL" id="SHG23406.1"/>
    </source>
</evidence>
<protein>
    <recommendedName>
        <fullName evidence="1">Putative auto-transporter adhesin head GIN domain-containing protein</fullName>
    </recommendedName>
</protein>
<dbReference type="EMBL" id="FQWL01000001">
    <property type="protein sequence ID" value="SHG23406.1"/>
    <property type="molecule type" value="Genomic_DNA"/>
</dbReference>
<sequence>MSPLRKSKVLITNTKMKKSNLILIGALVALFFFTLLFQLTVHSHVKKEKAAIKPVEILTRNRDIDEFSFITADGPVTVVFTQSPTRNLQLKTPNYFMDSISTVVQNNMLSINLGKGLKSKDSVVIRITNSSLAGLLLQSKAVFNSDGELSGDSLSLEFKDESAADIQLNYGTIHYSNSSTGQISLEGNLSQIKLKEHMKE</sequence>
<proteinExistence type="predicted"/>
<evidence type="ECO:0000313" key="3">
    <source>
        <dbReference type="Proteomes" id="UP000184532"/>
    </source>
</evidence>
<accession>A0A1M5I4Z9</accession>
<dbReference type="Pfam" id="PF10988">
    <property type="entry name" value="DUF2807"/>
    <property type="match status" value="1"/>
</dbReference>
<feature type="domain" description="Putative auto-transporter adhesin head GIN" evidence="1">
    <location>
        <begin position="67"/>
        <end position="193"/>
    </location>
</feature>
<dbReference type="Gene3D" id="2.160.20.120">
    <property type="match status" value="1"/>
</dbReference>